<evidence type="ECO:0000313" key="4">
    <source>
        <dbReference type="EMBL" id="CAF1223825.1"/>
    </source>
</evidence>
<proteinExistence type="predicted"/>
<dbReference type="Pfam" id="PF00023">
    <property type="entry name" value="Ank"/>
    <property type="match status" value="1"/>
</dbReference>
<dbReference type="Gene3D" id="1.25.40.20">
    <property type="entry name" value="Ankyrin repeat-containing domain"/>
    <property type="match status" value="2"/>
</dbReference>
<dbReference type="PANTHER" id="PTHR24198:SF165">
    <property type="entry name" value="ANKYRIN REPEAT-CONTAINING PROTEIN-RELATED"/>
    <property type="match status" value="1"/>
</dbReference>
<keyword evidence="1" id="KW-0677">Repeat</keyword>
<sequence>MWAATLGHLEITQLLLDHGADVNIQSSAFLGMEEGFIKKGTALTYAIINQDEKIVKILLEKGANPDIQDKYGNSALMQASQFNNENIIKLLLNHKANIYIKNKTGQTAKDIAQEMGHTQIVKLLS</sequence>
<evidence type="ECO:0000256" key="1">
    <source>
        <dbReference type="ARBA" id="ARBA00022737"/>
    </source>
</evidence>
<dbReference type="Proteomes" id="UP000681722">
    <property type="component" value="Unassembled WGS sequence"/>
</dbReference>
<name>A0A814Y1B4_9BILA</name>
<evidence type="ECO:0008006" key="7">
    <source>
        <dbReference type="Google" id="ProtNLM"/>
    </source>
</evidence>
<keyword evidence="6" id="KW-1185">Reference proteome</keyword>
<dbReference type="PROSITE" id="PS50297">
    <property type="entry name" value="ANK_REP_REGION"/>
    <property type="match status" value="3"/>
</dbReference>
<keyword evidence="2 3" id="KW-0040">ANK repeat</keyword>
<evidence type="ECO:0000313" key="6">
    <source>
        <dbReference type="Proteomes" id="UP000663829"/>
    </source>
</evidence>
<organism evidence="4 6">
    <name type="scientific">Didymodactylos carnosus</name>
    <dbReference type="NCBI Taxonomy" id="1234261"/>
    <lineage>
        <taxon>Eukaryota</taxon>
        <taxon>Metazoa</taxon>
        <taxon>Spiralia</taxon>
        <taxon>Gnathifera</taxon>
        <taxon>Rotifera</taxon>
        <taxon>Eurotatoria</taxon>
        <taxon>Bdelloidea</taxon>
        <taxon>Philodinida</taxon>
        <taxon>Philodinidae</taxon>
        <taxon>Didymodactylos</taxon>
    </lineage>
</organism>
<dbReference type="SUPFAM" id="SSF48403">
    <property type="entry name" value="Ankyrin repeat"/>
    <property type="match status" value="1"/>
</dbReference>
<evidence type="ECO:0000256" key="3">
    <source>
        <dbReference type="PROSITE-ProRule" id="PRU00023"/>
    </source>
</evidence>
<evidence type="ECO:0000256" key="2">
    <source>
        <dbReference type="ARBA" id="ARBA00023043"/>
    </source>
</evidence>
<dbReference type="EMBL" id="CAJOBC010009397">
    <property type="protein sequence ID" value="CAF3986918.1"/>
    <property type="molecule type" value="Genomic_DNA"/>
</dbReference>
<dbReference type="PROSITE" id="PS50088">
    <property type="entry name" value="ANK_REPEAT"/>
    <property type="match status" value="3"/>
</dbReference>
<dbReference type="Pfam" id="PF12796">
    <property type="entry name" value="Ank_2"/>
    <property type="match status" value="1"/>
</dbReference>
<gene>
    <name evidence="4" type="ORF">GPM918_LOCUS24825</name>
    <name evidence="5" type="ORF">SRO942_LOCUS24823</name>
</gene>
<dbReference type="InterPro" id="IPR002110">
    <property type="entry name" value="Ankyrin_rpt"/>
</dbReference>
<dbReference type="AlphaFoldDB" id="A0A814Y1B4"/>
<accession>A0A814Y1B4</accession>
<reference evidence="4" key="1">
    <citation type="submission" date="2021-02" db="EMBL/GenBank/DDBJ databases">
        <authorList>
            <person name="Nowell W R."/>
        </authorList>
    </citation>
    <scope>NUCLEOTIDE SEQUENCE</scope>
</reference>
<evidence type="ECO:0000313" key="5">
    <source>
        <dbReference type="EMBL" id="CAF3986918.1"/>
    </source>
</evidence>
<feature type="repeat" description="ANK" evidence="3">
    <location>
        <begin position="71"/>
        <end position="103"/>
    </location>
</feature>
<dbReference type="Proteomes" id="UP000663829">
    <property type="component" value="Unassembled WGS sequence"/>
</dbReference>
<feature type="repeat" description="ANK" evidence="3">
    <location>
        <begin position="1"/>
        <end position="27"/>
    </location>
</feature>
<dbReference type="InterPro" id="IPR036770">
    <property type="entry name" value="Ankyrin_rpt-contain_sf"/>
</dbReference>
<protein>
    <recommendedName>
        <fullName evidence="7">Ankyrin repeat protein</fullName>
    </recommendedName>
</protein>
<dbReference type="OrthoDB" id="5406014at2759"/>
<dbReference type="EMBL" id="CAJNOQ010009397">
    <property type="protein sequence ID" value="CAF1223825.1"/>
    <property type="molecule type" value="Genomic_DNA"/>
</dbReference>
<comment type="caution">
    <text evidence="4">The sequence shown here is derived from an EMBL/GenBank/DDBJ whole genome shotgun (WGS) entry which is preliminary data.</text>
</comment>
<feature type="repeat" description="ANK" evidence="3">
    <location>
        <begin position="38"/>
        <end position="70"/>
    </location>
</feature>
<dbReference type="PANTHER" id="PTHR24198">
    <property type="entry name" value="ANKYRIN REPEAT AND PROTEIN KINASE DOMAIN-CONTAINING PROTEIN"/>
    <property type="match status" value="1"/>
</dbReference>
<dbReference type="SMART" id="SM00248">
    <property type="entry name" value="ANK"/>
    <property type="match status" value="3"/>
</dbReference>